<gene>
    <name evidence="1" type="ORF">O4H49_04730</name>
</gene>
<sequence length="262" mass="30023">RRSPATSEHQTITAWQSDLSNHPSIHPNHCYCQFFYCPKASSCSRDLLQPSSLNLSKNSSENRQQGSCFDCFVSEGYKEKEKKTRKFESSVTNQQQEQHALSWYRTATYTEKSCRALFFQAFHISLVPVITGVSGENYTIHTEALFSVQRIIPDQTLASQLVPSLLWTGLSDISFNSLSLLYYACSSRQATDSVFFRGSILFKLPYLCLLKTVRNDNQRCRKSSKTDLIGTKALNMNRNIIALSRPEIFFQQKPKTLLWHLH</sequence>
<dbReference type="RefSeq" id="WP_269422281.1">
    <property type="nucleotide sequence ID" value="NZ_JAPWGY010000002.1"/>
</dbReference>
<feature type="non-terminal residue" evidence="1">
    <location>
        <position position="1"/>
    </location>
</feature>
<protein>
    <submittedName>
        <fullName evidence="1">Uncharacterized protein</fullName>
    </submittedName>
</protein>
<dbReference type="EMBL" id="JAPWGY010000002">
    <property type="protein sequence ID" value="MCZ4280069.1"/>
    <property type="molecule type" value="Genomic_DNA"/>
</dbReference>
<name>A0ABT4LG37_9PROT</name>
<reference evidence="1" key="1">
    <citation type="submission" date="2022-12" db="EMBL/GenBank/DDBJ databases">
        <title>Bacterial isolates from different developmental stages of Nematostella vectensis.</title>
        <authorList>
            <person name="Fraune S."/>
        </authorList>
    </citation>
    <scope>NUCLEOTIDE SEQUENCE</scope>
    <source>
        <strain evidence="1">G21630-S1</strain>
    </source>
</reference>
<organism evidence="1 2">
    <name type="scientific">Kiloniella laminariae</name>
    <dbReference type="NCBI Taxonomy" id="454162"/>
    <lineage>
        <taxon>Bacteria</taxon>
        <taxon>Pseudomonadati</taxon>
        <taxon>Pseudomonadota</taxon>
        <taxon>Alphaproteobacteria</taxon>
        <taxon>Rhodospirillales</taxon>
        <taxon>Kiloniellaceae</taxon>
        <taxon>Kiloniella</taxon>
    </lineage>
</organism>
<comment type="caution">
    <text evidence="1">The sequence shown here is derived from an EMBL/GenBank/DDBJ whole genome shotgun (WGS) entry which is preliminary data.</text>
</comment>
<keyword evidence="2" id="KW-1185">Reference proteome</keyword>
<proteinExistence type="predicted"/>
<evidence type="ECO:0000313" key="1">
    <source>
        <dbReference type="EMBL" id="MCZ4280069.1"/>
    </source>
</evidence>
<accession>A0ABT4LG37</accession>
<evidence type="ECO:0000313" key="2">
    <source>
        <dbReference type="Proteomes" id="UP001069802"/>
    </source>
</evidence>
<dbReference type="Proteomes" id="UP001069802">
    <property type="component" value="Unassembled WGS sequence"/>
</dbReference>